<evidence type="ECO:0008006" key="4">
    <source>
        <dbReference type="Google" id="ProtNLM"/>
    </source>
</evidence>
<dbReference type="STRING" id="1824.SAMN05444423_105390"/>
<dbReference type="Proteomes" id="UP000017048">
    <property type="component" value="Unassembled WGS sequence"/>
</dbReference>
<protein>
    <recommendedName>
        <fullName evidence="4">PPE family domain-containing protein</fullName>
    </recommendedName>
</protein>
<evidence type="ECO:0000313" key="3">
    <source>
        <dbReference type="Proteomes" id="UP000017048"/>
    </source>
</evidence>
<feature type="compositionally biased region" description="Low complexity" evidence="1">
    <location>
        <begin position="289"/>
        <end position="334"/>
    </location>
</feature>
<dbReference type="AlphaFoldDB" id="U5EJI9"/>
<accession>U5EJI9</accession>
<proteinExistence type="predicted"/>
<evidence type="ECO:0000256" key="1">
    <source>
        <dbReference type="SAM" id="MobiDB-lite"/>
    </source>
</evidence>
<feature type="compositionally biased region" description="Polar residues" evidence="1">
    <location>
        <begin position="266"/>
        <end position="280"/>
    </location>
</feature>
<evidence type="ECO:0000313" key="2">
    <source>
        <dbReference type="EMBL" id="GAD85289.1"/>
    </source>
</evidence>
<reference evidence="2 3" key="1">
    <citation type="journal article" date="2014" name="BMC Genomics">
        <title>Genome based analysis of type-I polyketide synthase and nonribosomal peptide synthetase gene clusters in seven strains of five representative Nocardia species.</title>
        <authorList>
            <person name="Komaki H."/>
            <person name="Ichikawa N."/>
            <person name="Hosoyama A."/>
            <person name="Takahashi-Nakaguchi A."/>
            <person name="Matsuzawa T."/>
            <person name="Suzuki K."/>
            <person name="Fujita N."/>
            <person name="Gonoi T."/>
        </authorList>
    </citation>
    <scope>NUCLEOTIDE SEQUENCE [LARGE SCALE GENOMIC DNA]</scope>
    <source>
        <strain evidence="2 3">NBRC 15531</strain>
    </source>
</reference>
<gene>
    <name evidence="2" type="ORF">NCAST_30_00590</name>
</gene>
<sequence>MVAAHSDALAALGSLAETGQMRTSDGAHKSEPREAAVFRERSDLTTRYQDRYAATKIIQHENFAQWTHEQIWNALHGASSQVDVAAINTGADGWRRLDEGGRGSAHGGMREAVETFRADVEKAIATHWQGRAATAAMVSTRAYVVEAEKLSLTFELMANCIDTLEDALSKAARSIQPPLDVSGFDQANVAIPRTGAIKESKHSADEAEAEAQWLMSTIYQPAAREVDERTPRLAQAVNTFHGGKTPEPAQPPKNPSTRKSTGEPAENSTQPVDYQQSATRVGSPEETDPAGTRTTPSSTAPTTADPSTTPGSPNPGTAPGTGAPTSGSPTAGPPIAGKAVPGHVAKQAGAPERTANATAGRNGLPGMAGMGAPGARAKGDDDGEHRIPDYLVRDRTTELLGEQPWVLPTGGVIE</sequence>
<feature type="region of interest" description="Disordered" evidence="1">
    <location>
        <begin position="239"/>
        <end position="387"/>
    </location>
</feature>
<feature type="compositionally biased region" description="Basic and acidic residues" evidence="1">
    <location>
        <begin position="377"/>
        <end position="387"/>
    </location>
</feature>
<dbReference type="GeneID" id="91516990"/>
<dbReference type="RefSeq" id="WP_019049061.1">
    <property type="nucleotide sequence ID" value="NZ_BAFO02000030.1"/>
</dbReference>
<dbReference type="eggNOG" id="COG3266">
    <property type="taxonomic scope" value="Bacteria"/>
</dbReference>
<keyword evidence="3" id="KW-1185">Reference proteome</keyword>
<dbReference type="OrthoDB" id="4544168at2"/>
<comment type="caution">
    <text evidence="2">The sequence shown here is derived from an EMBL/GenBank/DDBJ whole genome shotgun (WGS) entry which is preliminary data.</text>
</comment>
<organism evidence="2 3">
    <name type="scientific">Nocardia asteroides NBRC 15531</name>
    <dbReference type="NCBI Taxonomy" id="1110697"/>
    <lineage>
        <taxon>Bacteria</taxon>
        <taxon>Bacillati</taxon>
        <taxon>Actinomycetota</taxon>
        <taxon>Actinomycetes</taxon>
        <taxon>Mycobacteriales</taxon>
        <taxon>Nocardiaceae</taxon>
        <taxon>Nocardia</taxon>
    </lineage>
</organism>
<dbReference type="EMBL" id="BAFO02000030">
    <property type="protein sequence ID" value="GAD85289.1"/>
    <property type="molecule type" value="Genomic_DNA"/>
</dbReference>
<name>U5EJI9_NOCAS</name>